<dbReference type="OrthoDB" id="7853506at2"/>
<reference evidence="1 2" key="1">
    <citation type="journal article" date="2009" name="Stand. Genomic Sci.">
        <title>Complete genome sequence of Pedobacter heparinus type strain (HIM 762-3).</title>
        <authorList>
            <person name="Han C."/>
            <person name="Spring S."/>
            <person name="Lapidus A."/>
            <person name="Del Rio T.G."/>
            <person name="Tice H."/>
            <person name="Copeland A."/>
            <person name="Cheng J.F."/>
            <person name="Lucas S."/>
            <person name="Chen F."/>
            <person name="Nolan M."/>
            <person name="Bruce D."/>
            <person name="Goodwin L."/>
            <person name="Pitluck S."/>
            <person name="Ivanova N."/>
            <person name="Mavromatis K."/>
            <person name="Mikhailova N."/>
            <person name="Pati A."/>
            <person name="Chen A."/>
            <person name="Palaniappan K."/>
            <person name="Land M."/>
            <person name="Hauser L."/>
            <person name="Chang Y.J."/>
            <person name="Jeffries C.C."/>
            <person name="Saunders E."/>
            <person name="Chertkov O."/>
            <person name="Brettin T."/>
            <person name="Goker M."/>
            <person name="Rohde M."/>
            <person name="Bristow J."/>
            <person name="Eisen J.A."/>
            <person name="Markowitz V."/>
            <person name="Hugenholtz P."/>
            <person name="Kyrpides N.C."/>
            <person name="Klenk H.P."/>
            <person name="Detter J.C."/>
        </authorList>
    </citation>
    <scope>NUCLEOTIDE SEQUENCE [LARGE SCALE GENOMIC DNA]</scope>
    <source>
        <strain evidence="2">ATCC 13125 / DSM 2366 / CIP 104194 / JCM 7457 / NBRC 12017 / NCIMB 9290 / NRRL B-14731 / HIM 762-3</strain>
    </source>
</reference>
<dbReference type="HOGENOM" id="CLU_106633_0_0_10"/>
<proteinExistence type="predicted"/>
<dbReference type="Proteomes" id="UP000000852">
    <property type="component" value="Chromosome"/>
</dbReference>
<protein>
    <submittedName>
        <fullName evidence="1">Uncharacterized protein</fullName>
    </submittedName>
</protein>
<sequence length="218" mass="25878">MKKFAYALNESTLDLFFPHERIKTKVQILTILLEATRFLLYNEPDSLVSDSKLILHVKKMSRLFFITKNKYYSINFPFTFIIHDDITFINYRSIIDLDSKTISDLMSILKDDRFNSLVCLDFAEPVFELEPDYNDNLWILLKDLLMMEDGYLRFDKDTDGYLNAKADGKEHTHPENHIDIFYSNNNTFKVGLEKTIIHETFLDYIDSQTDCMYLKKFR</sequence>
<organism evidence="1 2">
    <name type="scientific">Pedobacter heparinus (strain ATCC 13125 / DSM 2366 / CIP 104194 / JCM 7457 / NBRC 12017 / NCIMB 9290 / NRRL B-14731 / HIM 762-3)</name>
    <dbReference type="NCBI Taxonomy" id="485917"/>
    <lineage>
        <taxon>Bacteria</taxon>
        <taxon>Pseudomonadati</taxon>
        <taxon>Bacteroidota</taxon>
        <taxon>Sphingobacteriia</taxon>
        <taxon>Sphingobacteriales</taxon>
        <taxon>Sphingobacteriaceae</taxon>
        <taxon>Pedobacter</taxon>
    </lineage>
</organism>
<dbReference type="AlphaFoldDB" id="C6XWR4"/>
<dbReference type="STRING" id="485917.Phep_2002"/>
<gene>
    <name evidence="1" type="ordered locus">Phep_2002</name>
</gene>
<name>C6XWR4_PEDHD</name>
<dbReference type="KEGG" id="phe:Phep_2002"/>
<keyword evidence="2" id="KW-1185">Reference proteome</keyword>
<dbReference type="EMBL" id="CP001681">
    <property type="protein sequence ID" value="ACU04208.1"/>
    <property type="molecule type" value="Genomic_DNA"/>
</dbReference>
<dbReference type="eggNOG" id="ENOG503368B">
    <property type="taxonomic scope" value="Bacteria"/>
</dbReference>
<evidence type="ECO:0000313" key="1">
    <source>
        <dbReference type="EMBL" id="ACU04208.1"/>
    </source>
</evidence>
<accession>C6XWR4</accession>
<evidence type="ECO:0000313" key="2">
    <source>
        <dbReference type="Proteomes" id="UP000000852"/>
    </source>
</evidence>
<dbReference type="RefSeq" id="WP_015807822.1">
    <property type="nucleotide sequence ID" value="NC_013061.1"/>
</dbReference>